<evidence type="ECO:0000313" key="2">
    <source>
        <dbReference type="Proteomes" id="UP000184212"/>
    </source>
</evidence>
<dbReference type="STRING" id="947013.SAMN04488109_1915"/>
<sequence length="44" mass="5205">MEWASHPNEPVLVSIETQPQNHHKTHLFLFTGIFPRALTFTRFK</sequence>
<proteinExistence type="predicted"/>
<accession>A0A1M5MSU3</accession>
<protein>
    <submittedName>
        <fullName evidence="1">Uncharacterized protein</fullName>
    </submittedName>
</protein>
<organism evidence="1 2">
    <name type="scientific">Chryseolinea serpens</name>
    <dbReference type="NCBI Taxonomy" id="947013"/>
    <lineage>
        <taxon>Bacteria</taxon>
        <taxon>Pseudomonadati</taxon>
        <taxon>Bacteroidota</taxon>
        <taxon>Cytophagia</taxon>
        <taxon>Cytophagales</taxon>
        <taxon>Fulvivirgaceae</taxon>
        <taxon>Chryseolinea</taxon>
    </lineage>
</organism>
<dbReference type="EMBL" id="FQWQ01000001">
    <property type="protein sequence ID" value="SHG80331.1"/>
    <property type="molecule type" value="Genomic_DNA"/>
</dbReference>
<evidence type="ECO:0000313" key="1">
    <source>
        <dbReference type="EMBL" id="SHG80331.1"/>
    </source>
</evidence>
<dbReference type="Proteomes" id="UP000184212">
    <property type="component" value="Unassembled WGS sequence"/>
</dbReference>
<gene>
    <name evidence="1" type="ORF">SAMN04488109_1915</name>
</gene>
<name>A0A1M5MSU3_9BACT</name>
<dbReference type="AlphaFoldDB" id="A0A1M5MSU3"/>
<reference evidence="1 2" key="1">
    <citation type="submission" date="2016-11" db="EMBL/GenBank/DDBJ databases">
        <authorList>
            <person name="Jaros S."/>
            <person name="Januszkiewicz K."/>
            <person name="Wedrychowicz H."/>
        </authorList>
    </citation>
    <scope>NUCLEOTIDE SEQUENCE [LARGE SCALE GENOMIC DNA]</scope>
    <source>
        <strain evidence="1 2">DSM 24574</strain>
    </source>
</reference>
<keyword evidence="2" id="KW-1185">Reference proteome</keyword>